<gene>
    <name evidence="1" type="ORF">EVAR_86510_1</name>
</gene>
<dbReference type="AlphaFoldDB" id="A0A4C1VRB1"/>
<keyword evidence="2" id="KW-1185">Reference proteome</keyword>
<reference evidence="1 2" key="1">
    <citation type="journal article" date="2019" name="Commun. Biol.">
        <title>The bagworm genome reveals a unique fibroin gene that provides high tensile strength.</title>
        <authorList>
            <person name="Kono N."/>
            <person name="Nakamura H."/>
            <person name="Ohtoshi R."/>
            <person name="Tomita M."/>
            <person name="Numata K."/>
            <person name="Arakawa K."/>
        </authorList>
    </citation>
    <scope>NUCLEOTIDE SEQUENCE [LARGE SCALE GENOMIC DNA]</scope>
</reference>
<sequence>MRIGSQNSRTQVEIMSYAEIARYVGRFPATRTCRFLYFLQQYSTDDRYVNILRCLHDNAIMSIRVQNKWTKSVQWQRGESAIVALTDTRAPPPAAVTYRRCQARNRRCSGSLTDSFRFRTDSSILEIKLTDRAFGFEFIAGPGPGMGSECGRLGSETPKENVLATDSIFGIEMTAIADLESKAG</sequence>
<accession>A0A4C1VRB1</accession>
<dbReference type="EMBL" id="BGZK01000380">
    <property type="protein sequence ID" value="GBP40364.1"/>
    <property type="molecule type" value="Genomic_DNA"/>
</dbReference>
<protein>
    <submittedName>
        <fullName evidence="1">Uncharacterized protein</fullName>
    </submittedName>
</protein>
<evidence type="ECO:0000313" key="1">
    <source>
        <dbReference type="EMBL" id="GBP40364.1"/>
    </source>
</evidence>
<dbReference type="Proteomes" id="UP000299102">
    <property type="component" value="Unassembled WGS sequence"/>
</dbReference>
<organism evidence="1 2">
    <name type="scientific">Eumeta variegata</name>
    <name type="common">Bagworm moth</name>
    <name type="synonym">Eumeta japonica</name>
    <dbReference type="NCBI Taxonomy" id="151549"/>
    <lineage>
        <taxon>Eukaryota</taxon>
        <taxon>Metazoa</taxon>
        <taxon>Ecdysozoa</taxon>
        <taxon>Arthropoda</taxon>
        <taxon>Hexapoda</taxon>
        <taxon>Insecta</taxon>
        <taxon>Pterygota</taxon>
        <taxon>Neoptera</taxon>
        <taxon>Endopterygota</taxon>
        <taxon>Lepidoptera</taxon>
        <taxon>Glossata</taxon>
        <taxon>Ditrysia</taxon>
        <taxon>Tineoidea</taxon>
        <taxon>Psychidae</taxon>
        <taxon>Oiketicinae</taxon>
        <taxon>Eumeta</taxon>
    </lineage>
</organism>
<name>A0A4C1VRB1_EUMVA</name>
<proteinExistence type="predicted"/>
<comment type="caution">
    <text evidence="1">The sequence shown here is derived from an EMBL/GenBank/DDBJ whole genome shotgun (WGS) entry which is preliminary data.</text>
</comment>
<evidence type="ECO:0000313" key="2">
    <source>
        <dbReference type="Proteomes" id="UP000299102"/>
    </source>
</evidence>